<dbReference type="Proteomes" id="UP000032545">
    <property type="component" value="Unassembled WGS sequence"/>
</dbReference>
<dbReference type="Pfam" id="PF00293">
    <property type="entry name" value="NUDIX"/>
    <property type="match status" value="1"/>
</dbReference>
<evidence type="ECO:0000259" key="2">
    <source>
        <dbReference type="PROSITE" id="PS51462"/>
    </source>
</evidence>
<evidence type="ECO:0000313" key="3">
    <source>
        <dbReference type="EMBL" id="KJE20666.1"/>
    </source>
</evidence>
<protein>
    <submittedName>
        <fullName evidence="3">NTP pyrophosphohydrolase</fullName>
        <ecNumber evidence="3">3.6.1.13</ecNumber>
    </submittedName>
</protein>
<dbReference type="Gene3D" id="3.90.79.10">
    <property type="entry name" value="Nucleoside Triphosphate Pyrophosphohydrolase"/>
    <property type="match status" value="1"/>
</dbReference>
<evidence type="ECO:0000256" key="1">
    <source>
        <dbReference type="ARBA" id="ARBA00022801"/>
    </source>
</evidence>
<proteinExistence type="predicted"/>
<dbReference type="RefSeq" id="WP_044887520.1">
    <property type="nucleotide sequence ID" value="NZ_JYFN01000054.1"/>
</dbReference>
<dbReference type="EMBL" id="JYFN01000054">
    <property type="protein sequence ID" value="KJE20666.1"/>
    <property type="molecule type" value="Genomic_DNA"/>
</dbReference>
<dbReference type="InterPro" id="IPR015797">
    <property type="entry name" value="NUDIX_hydrolase-like_dom_sf"/>
</dbReference>
<feature type="domain" description="Nudix hydrolase" evidence="2">
    <location>
        <begin position="43"/>
        <end position="177"/>
    </location>
</feature>
<dbReference type="PANTHER" id="PTHR11839:SF31">
    <property type="entry name" value="ADP-RIBOSE PYROPHOSPHATASE"/>
    <property type="match status" value="1"/>
</dbReference>
<keyword evidence="1 3" id="KW-0378">Hydrolase</keyword>
<accession>A0A0D8B8Y4</accession>
<dbReference type="GO" id="GO:0005829">
    <property type="term" value="C:cytosol"/>
    <property type="evidence" value="ECO:0007669"/>
    <property type="project" value="TreeGrafter"/>
</dbReference>
<dbReference type="GO" id="GO:0006753">
    <property type="term" value="P:nucleoside phosphate metabolic process"/>
    <property type="evidence" value="ECO:0007669"/>
    <property type="project" value="TreeGrafter"/>
</dbReference>
<name>A0A0D8B8Y4_9ACTN</name>
<dbReference type="AlphaFoldDB" id="A0A0D8B8Y4"/>
<dbReference type="EC" id="3.6.1.13" evidence="3"/>
<dbReference type="InterPro" id="IPR000086">
    <property type="entry name" value="NUDIX_hydrolase_dom"/>
</dbReference>
<dbReference type="OrthoDB" id="9806150at2"/>
<dbReference type="GO" id="GO:0019693">
    <property type="term" value="P:ribose phosphate metabolic process"/>
    <property type="evidence" value="ECO:0007669"/>
    <property type="project" value="TreeGrafter"/>
</dbReference>
<dbReference type="SUPFAM" id="SSF55811">
    <property type="entry name" value="Nudix"/>
    <property type="match status" value="1"/>
</dbReference>
<comment type="caution">
    <text evidence="3">The sequence shown here is derived from an EMBL/GenBank/DDBJ whole genome shotgun (WGS) entry which is preliminary data.</text>
</comment>
<gene>
    <name evidence="3" type="ORF">FF36_05021</name>
</gene>
<organism evidence="3 4">
    <name type="scientific">Frankia torreyi</name>
    <dbReference type="NCBI Taxonomy" id="1856"/>
    <lineage>
        <taxon>Bacteria</taxon>
        <taxon>Bacillati</taxon>
        <taxon>Actinomycetota</taxon>
        <taxon>Actinomycetes</taxon>
        <taxon>Frankiales</taxon>
        <taxon>Frankiaceae</taxon>
        <taxon>Frankia</taxon>
    </lineage>
</organism>
<reference evidence="3 4" key="2">
    <citation type="journal article" date="2016" name="Genome Announc.">
        <title>Permanent Draft Genome Sequences for Two Variants of Frankia sp. Strain CpI1, the First Frankia Strain Isolated from Root Nodules of Comptonia peregrina.</title>
        <authorList>
            <person name="Oshone R."/>
            <person name="Hurst S.G.IV."/>
            <person name="Abebe-Akele F."/>
            <person name="Simpson S."/>
            <person name="Morris K."/>
            <person name="Thomas W.K."/>
            <person name="Tisa L.S."/>
        </authorList>
    </citation>
    <scope>NUCLEOTIDE SEQUENCE [LARGE SCALE GENOMIC DNA]</scope>
    <source>
        <strain evidence="4">CpI1-S</strain>
    </source>
</reference>
<reference evidence="4" key="1">
    <citation type="submission" date="2015-02" db="EMBL/GenBank/DDBJ databases">
        <title>Draft Genome of Frankia sp. CpI1-S.</title>
        <authorList>
            <person name="Oshone R.T."/>
            <person name="Ngom M."/>
            <person name="Ghodhbane-Gtari F."/>
            <person name="Gtari M."/>
            <person name="Morris K."/>
            <person name="Thomas K."/>
            <person name="Sen A."/>
            <person name="Tisa L.S."/>
        </authorList>
    </citation>
    <scope>NUCLEOTIDE SEQUENCE [LARGE SCALE GENOMIC DNA]</scope>
    <source>
        <strain evidence="4">CpI1-S</strain>
    </source>
</reference>
<dbReference type="PATRIC" id="fig|1502723.3.peg.5218"/>
<evidence type="ECO:0000313" key="4">
    <source>
        <dbReference type="Proteomes" id="UP000032545"/>
    </source>
</evidence>
<sequence>MTADAHRYEVTESTLAYSGRIISVRRDQVRMPEGDVSQRDVVVHPGAVGVVALDDGGRVVMVHQYRHPVGGPLWELPAGILDVPGEPASVAAARELAEEAGLRADRYDLLVDVWSSPGMTDEAYRVFLARDLHEIPAAERYVPVHEEAEMGLARIDLDEAVARVLRGEITNAMAVVGLLATARARAANFAGLRPIDSPWPARPAHRG</sequence>
<keyword evidence="4" id="KW-1185">Reference proteome</keyword>
<dbReference type="GO" id="GO:0047631">
    <property type="term" value="F:ADP-ribose diphosphatase activity"/>
    <property type="evidence" value="ECO:0007669"/>
    <property type="project" value="UniProtKB-EC"/>
</dbReference>
<dbReference type="PROSITE" id="PS51462">
    <property type="entry name" value="NUDIX"/>
    <property type="match status" value="1"/>
</dbReference>
<dbReference type="PANTHER" id="PTHR11839">
    <property type="entry name" value="UDP/ADP-SUGAR PYROPHOSPHATASE"/>
    <property type="match status" value="1"/>
</dbReference>